<protein>
    <submittedName>
        <fullName evidence="1">Uncharacterized protein of the AP superfamily</fullName>
    </submittedName>
</protein>
<dbReference type="OrthoDB" id="8580666at2"/>
<dbReference type="GO" id="GO:0016020">
    <property type="term" value="C:membrane"/>
    <property type="evidence" value="ECO:0007669"/>
    <property type="project" value="GOC"/>
</dbReference>
<dbReference type="STRING" id="229921.ADN01_04390"/>
<dbReference type="InterPro" id="IPR039524">
    <property type="entry name" value="PIGO/GPI13"/>
</dbReference>
<dbReference type="SUPFAM" id="SSF53649">
    <property type="entry name" value="Alkaline phosphatase-like"/>
    <property type="match status" value="1"/>
</dbReference>
<dbReference type="EMBL" id="DF967975">
    <property type="protein sequence ID" value="GAP19759.1"/>
    <property type="molecule type" value="Genomic_DNA"/>
</dbReference>
<dbReference type="RefSeq" id="WP_062420009.1">
    <property type="nucleotide sequence ID" value="NZ_BBXZ01000192.1"/>
</dbReference>
<evidence type="ECO:0000313" key="1">
    <source>
        <dbReference type="EMBL" id="GAP19759.1"/>
    </source>
</evidence>
<organism evidence="1">
    <name type="scientific">Levilinea saccharolytica</name>
    <dbReference type="NCBI Taxonomy" id="229921"/>
    <lineage>
        <taxon>Bacteria</taxon>
        <taxon>Bacillati</taxon>
        <taxon>Chloroflexota</taxon>
        <taxon>Anaerolineae</taxon>
        <taxon>Anaerolineales</taxon>
        <taxon>Anaerolineaceae</taxon>
        <taxon>Levilinea</taxon>
    </lineage>
</organism>
<dbReference type="EMBL" id="LGCM01000019">
    <property type="protein sequence ID" value="KPL87413.1"/>
    <property type="molecule type" value="Genomic_DNA"/>
</dbReference>
<evidence type="ECO:0000313" key="2">
    <source>
        <dbReference type="EMBL" id="KPL87413.1"/>
    </source>
</evidence>
<gene>
    <name evidence="2" type="ORF">ADN01_04390</name>
    <name evidence="1" type="ORF">LSAC_03671</name>
</gene>
<evidence type="ECO:0000313" key="3">
    <source>
        <dbReference type="Proteomes" id="UP000050501"/>
    </source>
</evidence>
<dbReference type="GO" id="GO:0006506">
    <property type="term" value="P:GPI anchor biosynthetic process"/>
    <property type="evidence" value="ECO:0007669"/>
    <property type="project" value="InterPro"/>
</dbReference>
<dbReference type="GO" id="GO:0051377">
    <property type="term" value="F:mannose-ethanolamine phosphotransferase activity"/>
    <property type="evidence" value="ECO:0007669"/>
    <property type="project" value="TreeGrafter"/>
</dbReference>
<dbReference type="Proteomes" id="UP000050501">
    <property type="component" value="Unassembled WGS sequence"/>
</dbReference>
<dbReference type="Pfam" id="PF01663">
    <property type="entry name" value="Phosphodiest"/>
    <property type="match status" value="1"/>
</dbReference>
<sequence length="274" mass="30187">MSAPAEKVIFIVVDGLRRDTAHAQLAEWERRTAAGEATRLDLWGELPGLSRPMYETLHTGLPPQTHGVLHNAQTQPSAFPNVFQLAAAHGKVTAAAAYFWVSELYNRCPFDRVMDREVNDPKLAIQHGRFYMLDEYPDEELIDTAAYLVRAYQPDLLLLHPMGVDDLGHKFGGRSPEYNQQAARMDGWIRAYLPEWLSQGYSVILTADHGMDDGGSHGADIPESRALAFYALRPGRPGRGAAAGQFSQLSVAPTLCRLLGLPIPATMSAPPLEL</sequence>
<accession>A0A0M8JQT5</accession>
<dbReference type="PANTHER" id="PTHR23071">
    <property type="entry name" value="PHOSPHATIDYLINOSITOL GLYCAN"/>
    <property type="match status" value="1"/>
</dbReference>
<keyword evidence="3" id="KW-1185">Reference proteome</keyword>
<dbReference type="Gene3D" id="3.40.720.10">
    <property type="entry name" value="Alkaline Phosphatase, subunit A"/>
    <property type="match status" value="1"/>
</dbReference>
<name>A0A0M8JQT5_9CHLR</name>
<dbReference type="PANTHER" id="PTHR23071:SF1">
    <property type="entry name" value="GPI ETHANOLAMINE PHOSPHATE TRANSFERASE 3"/>
    <property type="match status" value="1"/>
</dbReference>
<proteinExistence type="predicted"/>
<dbReference type="AlphaFoldDB" id="A0A0M8JQT5"/>
<dbReference type="InterPro" id="IPR002591">
    <property type="entry name" value="Phosphodiest/P_Trfase"/>
</dbReference>
<reference evidence="1" key="1">
    <citation type="journal article" date="2015" name="Genome Announc.">
        <title>Draft Genome Sequences of Anaerolinea thermolimosa IMO-1, Bellilinea caldifistulae GOMI-1, Leptolinea tardivitalis YMTK-2, Levilinea saccharolytica KIBI-1, Longilinea arvoryzae KOME-1, Previously Described as Members of the Class Anaerolineae (Chloroflexi).</title>
        <authorList>
            <person name="Matsuura N."/>
            <person name="Tourlousse M.D."/>
            <person name="Ohashi A."/>
            <person name="Hugenholtz P."/>
            <person name="Sekiguchi Y."/>
        </authorList>
    </citation>
    <scope>NUCLEOTIDE SEQUENCE</scope>
    <source>
        <strain evidence="1">KIBI-1</strain>
    </source>
</reference>
<dbReference type="InterPro" id="IPR017850">
    <property type="entry name" value="Alkaline_phosphatase_core_sf"/>
</dbReference>
<reference evidence="2 3" key="2">
    <citation type="submission" date="2015-07" db="EMBL/GenBank/DDBJ databases">
        <title>Genome sequence of Levilinea saccharolytica DSM 16555.</title>
        <authorList>
            <person name="Hemp J."/>
            <person name="Ward L.M."/>
            <person name="Pace L.A."/>
            <person name="Fischer W.W."/>
        </authorList>
    </citation>
    <scope>NUCLEOTIDE SEQUENCE [LARGE SCALE GENOMIC DNA]</scope>
    <source>
        <strain evidence="2 3">KIBI-1</strain>
    </source>
</reference>